<feature type="signal peptide" evidence="2">
    <location>
        <begin position="1"/>
        <end position="30"/>
    </location>
</feature>
<dbReference type="PANTHER" id="PTHR47245">
    <property type="entry name" value="PEPTIDYLPROLYL ISOMERASE"/>
    <property type="match status" value="1"/>
</dbReference>
<accession>A5D638</accession>
<dbReference type="PROSITE" id="PS50198">
    <property type="entry name" value="PPIC_PPIASE_2"/>
    <property type="match status" value="1"/>
</dbReference>
<dbReference type="InterPro" id="IPR046357">
    <property type="entry name" value="PPIase_dom_sf"/>
</dbReference>
<evidence type="ECO:0000313" key="5">
    <source>
        <dbReference type="Proteomes" id="UP000006556"/>
    </source>
</evidence>
<dbReference type="KEGG" id="pth:PTH_0118"/>
<dbReference type="InterPro" id="IPR027304">
    <property type="entry name" value="Trigger_fact/SurA_dom_sf"/>
</dbReference>
<dbReference type="PROSITE" id="PS51257">
    <property type="entry name" value="PROKAR_LIPOPROTEIN"/>
    <property type="match status" value="1"/>
</dbReference>
<proteinExistence type="predicted"/>
<dbReference type="Proteomes" id="UP000006556">
    <property type="component" value="Chromosome"/>
</dbReference>
<evidence type="ECO:0000313" key="4">
    <source>
        <dbReference type="EMBL" id="BAF58299.1"/>
    </source>
</evidence>
<dbReference type="Pfam" id="PF00639">
    <property type="entry name" value="Rotamase"/>
    <property type="match status" value="1"/>
</dbReference>
<dbReference type="EMBL" id="AP009389">
    <property type="protein sequence ID" value="BAF58299.1"/>
    <property type="molecule type" value="Genomic_DNA"/>
</dbReference>
<dbReference type="GO" id="GO:0003755">
    <property type="term" value="F:peptidyl-prolyl cis-trans isomerase activity"/>
    <property type="evidence" value="ECO:0007669"/>
    <property type="project" value="UniProtKB-KW"/>
</dbReference>
<dbReference type="Pfam" id="PF13624">
    <property type="entry name" value="SurA_N_3"/>
    <property type="match status" value="1"/>
</dbReference>
<evidence type="ECO:0000259" key="3">
    <source>
        <dbReference type="PROSITE" id="PS50198"/>
    </source>
</evidence>
<feature type="chain" id="PRO_5007909565" evidence="2">
    <location>
        <begin position="31"/>
        <end position="324"/>
    </location>
</feature>
<dbReference type="Gene3D" id="3.10.50.40">
    <property type="match status" value="1"/>
</dbReference>
<keyword evidence="5" id="KW-1185">Reference proteome</keyword>
<dbReference type="Gene3D" id="1.10.8.1040">
    <property type="match status" value="1"/>
</dbReference>
<evidence type="ECO:0000256" key="2">
    <source>
        <dbReference type="SAM" id="SignalP"/>
    </source>
</evidence>
<reference evidence="5" key="1">
    <citation type="journal article" date="2008" name="Genome Res.">
        <title>The genome of Pelotomaculum thermopropionicum reveals niche-associated evolution in anaerobic microbiota.</title>
        <authorList>
            <person name="Kosaka T."/>
            <person name="Kato S."/>
            <person name="Shimoyama T."/>
            <person name="Ishii S."/>
            <person name="Abe T."/>
            <person name="Watanabe K."/>
        </authorList>
    </citation>
    <scope>NUCLEOTIDE SEQUENCE [LARGE SCALE GENOMIC DNA]</scope>
    <source>
        <strain evidence="5">DSM 13744 / JCM 10971 / SI</strain>
    </source>
</reference>
<name>A5D638_PELTS</name>
<dbReference type="HOGENOM" id="CLU_034646_5_2_9"/>
<evidence type="ECO:0000256" key="1">
    <source>
        <dbReference type="PROSITE-ProRule" id="PRU00278"/>
    </source>
</evidence>
<dbReference type="SUPFAM" id="SSF109998">
    <property type="entry name" value="Triger factor/SurA peptide-binding domain-like"/>
    <property type="match status" value="1"/>
</dbReference>
<keyword evidence="2" id="KW-0732">Signal</keyword>
<dbReference type="InterPro" id="IPR050245">
    <property type="entry name" value="PrsA_foldase"/>
</dbReference>
<protein>
    <submittedName>
        <fullName evidence="4">Parvulin-like peptidyl-prolyl isomerase</fullName>
    </submittedName>
</protein>
<gene>
    <name evidence="4" type="primary">SurA</name>
    <name evidence="4" type="ordered locus">PTH_0118</name>
</gene>
<sequence length="324" mass="36373">MGKSTRQFIAAAVFLVIVAVLSGCSSRAVATVNGEKITAGELSQRLEEIKSNLEKQGFDFSGDKGKAFMESLRQETLEQMINTRLMLQEAKKLGPLTPEQVQEIIKPLKEQFSSAEEYQDFLAQIKMSEEEAAYILNLQEQVTGDVAPPAEADIKKYYDEHLEEFSRPEQLQVRHILFFVDGGDKGYPVQHTDAEAREMAEEAIAQLKAGKDFAELAREKSEDSGTRADGGLYTFSRDEAVKEFADAAYALKVGEYTADPVKTEYGYHIIKLEKKIPARQDPFEEVRQDIAGLLLEQARQEKFGEFMQQAKDRAEIVNKLAGKE</sequence>
<keyword evidence="1" id="KW-0697">Rotamase</keyword>
<dbReference type="InterPro" id="IPR000297">
    <property type="entry name" value="PPIase_PpiC"/>
</dbReference>
<dbReference type="AlphaFoldDB" id="A5D638"/>
<dbReference type="STRING" id="370438.PTH_0118"/>
<dbReference type="eggNOG" id="COG0760">
    <property type="taxonomic scope" value="Bacteria"/>
</dbReference>
<organism evidence="4 5">
    <name type="scientific">Pelotomaculum thermopropionicum (strain DSM 13744 / JCM 10971 / SI)</name>
    <dbReference type="NCBI Taxonomy" id="370438"/>
    <lineage>
        <taxon>Bacteria</taxon>
        <taxon>Bacillati</taxon>
        <taxon>Bacillota</taxon>
        <taxon>Clostridia</taxon>
        <taxon>Eubacteriales</taxon>
        <taxon>Desulfotomaculaceae</taxon>
        <taxon>Pelotomaculum</taxon>
    </lineage>
</organism>
<dbReference type="PANTHER" id="PTHR47245:SF2">
    <property type="entry name" value="PEPTIDYL-PROLYL CIS-TRANS ISOMERASE HP_0175-RELATED"/>
    <property type="match status" value="1"/>
</dbReference>
<dbReference type="SUPFAM" id="SSF54534">
    <property type="entry name" value="FKBP-like"/>
    <property type="match status" value="1"/>
</dbReference>
<feature type="domain" description="PpiC" evidence="3">
    <location>
        <begin position="168"/>
        <end position="274"/>
    </location>
</feature>
<keyword evidence="1 4" id="KW-0413">Isomerase</keyword>